<feature type="compositionally biased region" description="Low complexity" evidence="2">
    <location>
        <begin position="460"/>
        <end position="488"/>
    </location>
</feature>
<sequence length="837" mass="89489">MSSPPEGPSASSSKKQAISNPSRKDMAYANQVAKHWLNLHRRARVDIAQLNKQLAEKEMIIVRHSDQSFQIQQLEQQLQERDEYIESLQSQFSEGVLDEDVEMLDGVLDGTDMTNYEALFDSHSNLIEQFSNARKAYELELETQKQNFEDRWNAAVNTYNEKEKHLSNRITSLQSELAAKEVQYAKDLNEKNNQIAALTSRNAATAQSRPNIRTSVRGSRYLPHVLPQLPLALNPSAAPSPTLDTSSSSAHGSSASSPSFAPGASSAANNASGSRPSTTAAPGTSNSRPSNTSTTPAGTAAPGTSNSRPSNTSTTPAGTAASGASGPPPNMTSASAGVASGSRPSNMSTTSAGTASGSRPSNTSTGTTSGVSGPPRPPNMPSAPAGAASDSRPSNTSTTSAGTTAGSRPLNASTGTTASGASGPPRPPNMPSAPAGAASDSRPSTHSAGATSGSRPPNLSTASAGAASGSRPSTTSAGTAASGTASTAQTPRAPPRHGGIPTPFSKRAWPVVLAEQKKQIDSTLSEDQIRQFKAIALQIWRNFYGRDTDAEYVDYMPADPAIVDAFLKGNNLGPGDDAVMYFGNGYSGSRWNKRIVEKFRDIAKVKIAEEYPDLPDIPDGYLEHLFYRRFMGAANQYNRCKPQYIDGEGRLETTEEAAERAGQQAADEVVLKALRSGRKRQKFDMRLDRVTNIIALKSKNPAEAGDLAVWEQLKRGLIRLGQDGQSDEEEDPDGEIGGVKMTVFRVYKAPWRAHFLTSSLHLIDNFVQANGLRKTVGPKLTPRRPVNEVHVLSRPPKSLPRSFYHPEWLGSVVGEPLQALQIDDDPFPWQEMTYTGN</sequence>
<feature type="coiled-coil region" evidence="1">
    <location>
        <begin position="40"/>
        <end position="91"/>
    </location>
</feature>
<feature type="compositionally biased region" description="Low complexity" evidence="2">
    <location>
        <begin position="348"/>
        <end position="373"/>
    </location>
</feature>
<accession>A0ABR1J5M2</accession>
<comment type="caution">
    <text evidence="3">The sequence shown here is derived from an EMBL/GenBank/DDBJ whole genome shotgun (WGS) entry which is preliminary data.</text>
</comment>
<feature type="compositionally biased region" description="Low complexity" evidence="2">
    <location>
        <begin position="236"/>
        <end position="277"/>
    </location>
</feature>
<organism evidence="3 4">
    <name type="scientific">Marasmiellus scandens</name>
    <dbReference type="NCBI Taxonomy" id="2682957"/>
    <lineage>
        <taxon>Eukaryota</taxon>
        <taxon>Fungi</taxon>
        <taxon>Dikarya</taxon>
        <taxon>Basidiomycota</taxon>
        <taxon>Agaricomycotina</taxon>
        <taxon>Agaricomycetes</taxon>
        <taxon>Agaricomycetidae</taxon>
        <taxon>Agaricales</taxon>
        <taxon>Marasmiineae</taxon>
        <taxon>Omphalotaceae</taxon>
        <taxon>Marasmiellus</taxon>
    </lineage>
</organism>
<feature type="region of interest" description="Disordered" evidence="2">
    <location>
        <begin position="236"/>
        <end position="504"/>
    </location>
</feature>
<feature type="compositionally biased region" description="Low complexity" evidence="2">
    <location>
        <begin position="284"/>
        <end position="325"/>
    </location>
</feature>
<feature type="coiled-coil region" evidence="1">
    <location>
        <begin position="127"/>
        <end position="176"/>
    </location>
</feature>
<keyword evidence="1" id="KW-0175">Coiled coil</keyword>
<evidence type="ECO:0000313" key="4">
    <source>
        <dbReference type="Proteomes" id="UP001498398"/>
    </source>
</evidence>
<name>A0ABR1J5M2_9AGAR</name>
<evidence type="ECO:0000313" key="3">
    <source>
        <dbReference type="EMBL" id="KAK7451280.1"/>
    </source>
</evidence>
<gene>
    <name evidence="3" type="ORF">VKT23_012620</name>
</gene>
<feature type="compositionally biased region" description="Low complexity" evidence="2">
    <location>
        <begin position="1"/>
        <end position="13"/>
    </location>
</feature>
<dbReference type="EMBL" id="JBANRG010000031">
    <property type="protein sequence ID" value="KAK7451280.1"/>
    <property type="molecule type" value="Genomic_DNA"/>
</dbReference>
<keyword evidence="4" id="KW-1185">Reference proteome</keyword>
<dbReference type="Proteomes" id="UP001498398">
    <property type="component" value="Unassembled WGS sequence"/>
</dbReference>
<protein>
    <submittedName>
        <fullName evidence="3">Uncharacterized protein</fullName>
    </submittedName>
</protein>
<feature type="compositionally biased region" description="Polar residues" evidence="2">
    <location>
        <begin position="441"/>
        <end position="459"/>
    </location>
</feature>
<reference evidence="3 4" key="1">
    <citation type="submission" date="2024-01" db="EMBL/GenBank/DDBJ databases">
        <title>A draft genome for the cacao thread blight pathogen Marasmiellus scandens.</title>
        <authorList>
            <person name="Baruah I.K."/>
            <person name="Leung J."/>
            <person name="Bukari Y."/>
            <person name="Amoako-Attah I."/>
            <person name="Meinhardt L.W."/>
            <person name="Bailey B.A."/>
            <person name="Cohen S.P."/>
        </authorList>
    </citation>
    <scope>NUCLEOTIDE SEQUENCE [LARGE SCALE GENOMIC DNA]</scope>
    <source>
        <strain evidence="3 4">GH-19</strain>
    </source>
</reference>
<evidence type="ECO:0000256" key="1">
    <source>
        <dbReference type="SAM" id="Coils"/>
    </source>
</evidence>
<proteinExistence type="predicted"/>
<feature type="region of interest" description="Disordered" evidence="2">
    <location>
        <begin position="1"/>
        <end position="22"/>
    </location>
</feature>
<feature type="compositionally biased region" description="Low complexity" evidence="2">
    <location>
        <begin position="396"/>
        <end position="423"/>
    </location>
</feature>
<evidence type="ECO:0000256" key="2">
    <source>
        <dbReference type="SAM" id="MobiDB-lite"/>
    </source>
</evidence>